<keyword evidence="4" id="KW-0539">Nucleus</keyword>
<dbReference type="PANTHER" id="PTHR13372:SF4">
    <property type="entry name" value="GEMININ"/>
    <property type="match status" value="1"/>
</dbReference>
<comment type="similarity">
    <text evidence="2">Belongs to the geminin family.</text>
</comment>
<evidence type="ECO:0000256" key="3">
    <source>
        <dbReference type="ARBA" id="ARBA00023054"/>
    </source>
</evidence>
<dbReference type="STRING" id="94237.ENSMMOP00000025028"/>
<name>A0A3Q3X2E1_MOLML</name>
<dbReference type="Gene3D" id="1.20.5.1180">
    <property type="entry name" value="Geminin coiled-coil domain"/>
    <property type="match status" value="1"/>
</dbReference>
<evidence type="ECO:0000256" key="5">
    <source>
        <dbReference type="ARBA" id="ARBA00023306"/>
    </source>
</evidence>
<accession>A0A3Q3X2E1</accession>
<feature type="compositionally biased region" description="Acidic residues" evidence="6">
    <location>
        <begin position="150"/>
        <end position="177"/>
    </location>
</feature>
<dbReference type="Ensembl" id="ENSMMOT00000025447.1">
    <property type="protein sequence ID" value="ENSMMOP00000025028.1"/>
    <property type="gene ID" value="ENSMMOG00000019006.1"/>
</dbReference>
<dbReference type="InterPro" id="IPR022786">
    <property type="entry name" value="Geminin/Multicilin"/>
</dbReference>
<reference evidence="7" key="2">
    <citation type="submission" date="2025-09" db="UniProtKB">
        <authorList>
            <consortium name="Ensembl"/>
        </authorList>
    </citation>
    <scope>IDENTIFICATION</scope>
</reference>
<proteinExistence type="inferred from homology"/>
<evidence type="ECO:0008006" key="9">
    <source>
        <dbReference type="Google" id="ProtNLM"/>
    </source>
</evidence>
<keyword evidence="8" id="KW-1185">Reference proteome</keyword>
<evidence type="ECO:0000256" key="4">
    <source>
        <dbReference type="ARBA" id="ARBA00023242"/>
    </source>
</evidence>
<keyword evidence="3" id="KW-0175">Coiled coil</keyword>
<evidence type="ECO:0000256" key="1">
    <source>
        <dbReference type="ARBA" id="ARBA00004123"/>
    </source>
</evidence>
<evidence type="ECO:0000256" key="6">
    <source>
        <dbReference type="SAM" id="MobiDB-lite"/>
    </source>
</evidence>
<dbReference type="SUPFAM" id="SSF111469">
    <property type="entry name" value="Geminin coiled-coil domain"/>
    <property type="match status" value="1"/>
</dbReference>
<dbReference type="GO" id="GO:0045786">
    <property type="term" value="P:negative regulation of cell cycle"/>
    <property type="evidence" value="ECO:0007669"/>
    <property type="project" value="TreeGrafter"/>
</dbReference>
<comment type="subcellular location">
    <subcellularLocation>
        <location evidence="1">Nucleus</location>
    </subcellularLocation>
</comment>
<organism evidence="7 8">
    <name type="scientific">Mola mola</name>
    <name type="common">Ocean sunfish</name>
    <name type="synonym">Tetraodon mola</name>
    <dbReference type="NCBI Taxonomy" id="94237"/>
    <lineage>
        <taxon>Eukaryota</taxon>
        <taxon>Metazoa</taxon>
        <taxon>Chordata</taxon>
        <taxon>Craniata</taxon>
        <taxon>Vertebrata</taxon>
        <taxon>Euteleostomi</taxon>
        <taxon>Actinopterygii</taxon>
        <taxon>Neopterygii</taxon>
        <taxon>Teleostei</taxon>
        <taxon>Neoteleostei</taxon>
        <taxon>Acanthomorphata</taxon>
        <taxon>Eupercaria</taxon>
        <taxon>Tetraodontiformes</taxon>
        <taxon>Molidae</taxon>
        <taxon>Mola</taxon>
    </lineage>
</organism>
<dbReference type="OMA" id="HWNDQLI"/>
<dbReference type="Pfam" id="PF07412">
    <property type="entry name" value="Geminin"/>
    <property type="match status" value="2"/>
</dbReference>
<keyword evidence="5" id="KW-0131">Cell cycle</keyword>
<feature type="region of interest" description="Disordered" evidence="6">
    <location>
        <begin position="136"/>
        <end position="194"/>
    </location>
</feature>
<evidence type="ECO:0000256" key="2">
    <source>
        <dbReference type="ARBA" id="ARBA00007979"/>
    </source>
</evidence>
<evidence type="ECO:0000313" key="8">
    <source>
        <dbReference type="Proteomes" id="UP000261620"/>
    </source>
</evidence>
<reference evidence="7" key="1">
    <citation type="submission" date="2025-08" db="UniProtKB">
        <authorList>
            <consortium name="Ensembl"/>
        </authorList>
    </citation>
    <scope>IDENTIFICATION</scope>
</reference>
<dbReference type="GO" id="GO:0008156">
    <property type="term" value="P:negative regulation of DNA replication"/>
    <property type="evidence" value="ECO:0007669"/>
    <property type="project" value="TreeGrafter"/>
</dbReference>
<dbReference type="PANTHER" id="PTHR13372">
    <property type="entry name" value="GEMININ"/>
    <property type="match status" value="1"/>
</dbReference>
<sequence>ARSQKDMGPTRQTLQVLQASAVNKDFGRSAQMSKAIPKRKQWSTAQIRGPKRVKVEVKSTQTEETQRLTDGMTNEAYELMVKGIFISTTNKLNLHKDIEAKDEQITKLKCENEELQELAKHVQYMADMIERLTGKSPDNLEELREMALGVEEDEHEDSDVAGQSEEEDAEEEEETSDREEAGPSRAQDCPNLFL</sequence>
<dbReference type="AlphaFoldDB" id="A0A3Q3X2E1"/>
<protein>
    <recommendedName>
        <fullName evidence="9">Geminin DNA replication inhibitor</fullName>
    </recommendedName>
</protein>
<dbReference type="Proteomes" id="UP000261620">
    <property type="component" value="Unplaced"/>
</dbReference>
<dbReference type="GO" id="GO:0005634">
    <property type="term" value="C:nucleus"/>
    <property type="evidence" value="ECO:0007669"/>
    <property type="project" value="UniProtKB-SubCell"/>
</dbReference>
<evidence type="ECO:0000313" key="7">
    <source>
        <dbReference type="Ensembl" id="ENSMMOP00000025028.1"/>
    </source>
</evidence>